<feature type="transmembrane region" description="Helical" evidence="6">
    <location>
        <begin position="32"/>
        <end position="55"/>
    </location>
</feature>
<proteinExistence type="predicted"/>
<feature type="transmembrane region" description="Helical" evidence="6">
    <location>
        <begin position="98"/>
        <end position="117"/>
    </location>
</feature>
<organism evidence="7 8">
    <name type="scientific">Hyphomonas hirschiana VP5</name>
    <dbReference type="NCBI Taxonomy" id="1280951"/>
    <lineage>
        <taxon>Bacteria</taxon>
        <taxon>Pseudomonadati</taxon>
        <taxon>Pseudomonadota</taxon>
        <taxon>Alphaproteobacteria</taxon>
        <taxon>Hyphomonadales</taxon>
        <taxon>Hyphomonadaceae</taxon>
        <taxon>Hyphomonas</taxon>
    </lineage>
</organism>
<keyword evidence="2" id="KW-1003">Cell membrane</keyword>
<gene>
    <name evidence="7" type="ORF">HHI_05775</name>
</gene>
<feature type="transmembrane region" description="Helical" evidence="6">
    <location>
        <begin position="215"/>
        <end position="238"/>
    </location>
</feature>
<evidence type="ECO:0008006" key="9">
    <source>
        <dbReference type="Google" id="ProtNLM"/>
    </source>
</evidence>
<protein>
    <recommendedName>
        <fullName evidence="9">YihY family protein</fullName>
    </recommendedName>
</protein>
<feature type="transmembrane region" description="Helical" evidence="6">
    <location>
        <begin position="184"/>
        <end position="203"/>
    </location>
</feature>
<evidence type="ECO:0000256" key="5">
    <source>
        <dbReference type="ARBA" id="ARBA00023136"/>
    </source>
</evidence>
<dbReference type="PANTHER" id="PTHR30213:SF0">
    <property type="entry name" value="UPF0761 MEMBRANE PROTEIN YIHY"/>
    <property type="match status" value="1"/>
</dbReference>
<feature type="transmembrane region" description="Helical" evidence="6">
    <location>
        <begin position="244"/>
        <end position="269"/>
    </location>
</feature>
<dbReference type="PANTHER" id="PTHR30213">
    <property type="entry name" value="INNER MEMBRANE PROTEIN YHJD"/>
    <property type="match status" value="1"/>
</dbReference>
<dbReference type="Proteomes" id="UP000025061">
    <property type="component" value="Unassembled WGS sequence"/>
</dbReference>
<sequence length="291" mass="31343">MLERWRPDLIDPAIRAVRRLVRPDVRIVTGGIAFYALFSIFPLIYMTLTLLTFFLPPELAHQLAKPVTNFFSQSVEPLTFEEVDAIQKMTPAGLSVRAFLAAILVLFTATSGAKALITGIRMIAGTADRTRFARFQGTSLLLTATLILVVWLLGALQLIATVAVQEAGGLAMRFASEIATIVDSLWISKGIASFGVFYLILLMSLRGHVRRGTKALAAGAGAAAVAFLGVTFVFQLYLQYSVMGTIYGAIASLIFGFIWLSASVSSLLLGAALATEWAHAWGEDEPTGPNA</sequence>
<evidence type="ECO:0000313" key="7">
    <source>
        <dbReference type="EMBL" id="KCZ95641.1"/>
    </source>
</evidence>
<accession>A0A059FYS2</accession>
<dbReference type="PIRSF" id="PIRSF035875">
    <property type="entry name" value="RNase_BN"/>
    <property type="match status" value="1"/>
</dbReference>
<comment type="subcellular location">
    <subcellularLocation>
        <location evidence="1">Cell membrane</location>
        <topology evidence="1">Multi-pass membrane protein</topology>
    </subcellularLocation>
</comment>
<dbReference type="OrthoDB" id="7617590at2"/>
<evidence type="ECO:0000256" key="2">
    <source>
        <dbReference type="ARBA" id="ARBA00022475"/>
    </source>
</evidence>
<comment type="caution">
    <text evidence="7">The sequence shown here is derived from an EMBL/GenBank/DDBJ whole genome shotgun (WGS) entry which is preliminary data.</text>
</comment>
<evidence type="ECO:0000256" key="3">
    <source>
        <dbReference type="ARBA" id="ARBA00022692"/>
    </source>
</evidence>
<reference evidence="7 8" key="1">
    <citation type="submission" date="2013-04" db="EMBL/GenBank/DDBJ databases">
        <title>Hyphomonas hirschiana VP5 Genome Sequencing.</title>
        <authorList>
            <person name="Lai Q."/>
            <person name="Shao Z."/>
        </authorList>
    </citation>
    <scope>NUCLEOTIDE SEQUENCE [LARGE SCALE GENOMIC DNA]</scope>
    <source>
        <strain evidence="7 8">VP5</strain>
    </source>
</reference>
<evidence type="ECO:0000256" key="4">
    <source>
        <dbReference type="ARBA" id="ARBA00022989"/>
    </source>
</evidence>
<name>A0A059FYS2_9PROT</name>
<dbReference type="InterPro" id="IPR017039">
    <property type="entry name" value="Virul_fac_BrkB"/>
</dbReference>
<dbReference type="Pfam" id="PF03631">
    <property type="entry name" value="Virul_fac_BrkB"/>
    <property type="match status" value="1"/>
</dbReference>
<keyword evidence="8" id="KW-1185">Reference proteome</keyword>
<keyword evidence="5 6" id="KW-0472">Membrane</keyword>
<feature type="transmembrane region" description="Helical" evidence="6">
    <location>
        <begin position="138"/>
        <end position="164"/>
    </location>
</feature>
<keyword evidence="3 6" id="KW-0812">Transmembrane</keyword>
<evidence type="ECO:0000313" key="8">
    <source>
        <dbReference type="Proteomes" id="UP000025061"/>
    </source>
</evidence>
<dbReference type="EMBL" id="ARYI01000003">
    <property type="protein sequence ID" value="KCZ95641.1"/>
    <property type="molecule type" value="Genomic_DNA"/>
</dbReference>
<dbReference type="AlphaFoldDB" id="A0A059FYS2"/>
<dbReference type="RefSeq" id="WP_011645509.1">
    <property type="nucleotide sequence ID" value="NZ_ARYI01000003.1"/>
</dbReference>
<evidence type="ECO:0000256" key="6">
    <source>
        <dbReference type="SAM" id="Phobius"/>
    </source>
</evidence>
<evidence type="ECO:0000256" key="1">
    <source>
        <dbReference type="ARBA" id="ARBA00004651"/>
    </source>
</evidence>
<dbReference type="PATRIC" id="fig|1280951.3.peg.1167"/>
<dbReference type="GO" id="GO:0005886">
    <property type="term" value="C:plasma membrane"/>
    <property type="evidence" value="ECO:0007669"/>
    <property type="project" value="UniProtKB-SubCell"/>
</dbReference>
<keyword evidence="4 6" id="KW-1133">Transmembrane helix</keyword>